<reference evidence="2 3" key="1">
    <citation type="submission" date="2020-03" db="EMBL/GenBank/DDBJ databases">
        <title>Genomic Encyclopedia of Type Strains, Phase III (KMG-III): the genomes of soil and plant-associated and newly described type strains.</title>
        <authorList>
            <person name="Whitman W."/>
        </authorList>
    </citation>
    <scope>NUCLEOTIDE SEQUENCE [LARGE SCALE GENOMIC DNA]</scope>
    <source>
        <strain evidence="2 3">CECT 8804</strain>
    </source>
</reference>
<dbReference type="PANTHER" id="PTHR43591:SF24">
    <property type="entry name" value="2-METHOXY-6-POLYPRENYL-1,4-BENZOQUINOL METHYLASE, MITOCHONDRIAL"/>
    <property type="match status" value="1"/>
</dbReference>
<keyword evidence="3" id="KW-1185">Reference proteome</keyword>
<evidence type="ECO:0000259" key="1">
    <source>
        <dbReference type="Pfam" id="PF13649"/>
    </source>
</evidence>
<dbReference type="Pfam" id="PF13649">
    <property type="entry name" value="Methyltransf_25"/>
    <property type="match status" value="1"/>
</dbReference>
<organism evidence="2 3">
    <name type="scientific">Sphingomonas vulcanisoli</name>
    <dbReference type="NCBI Taxonomy" id="1658060"/>
    <lineage>
        <taxon>Bacteria</taxon>
        <taxon>Pseudomonadati</taxon>
        <taxon>Pseudomonadota</taxon>
        <taxon>Alphaproteobacteria</taxon>
        <taxon>Sphingomonadales</taxon>
        <taxon>Sphingomonadaceae</taxon>
        <taxon>Sphingomonas</taxon>
    </lineage>
</organism>
<dbReference type="InterPro" id="IPR029063">
    <property type="entry name" value="SAM-dependent_MTases_sf"/>
</dbReference>
<dbReference type="PANTHER" id="PTHR43591">
    <property type="entry name" value="METHYLTRANSFERASE"/>
    <property type="match status" value="1"/>
</dbReference>
<proteinExistence type="predicted"/>
<name>A0ABX0TU26_9SPHN</name>
<dbReference type="SUPFAM" id="SSF53335">
    <property type="entry name" value="S-adenosyl-L-methionine-dependent methyltransferases"/>
    <property type="match status" value="1"/>
</dbReference>
<accession>A0ABX0TU26</accession>
<sequence length="386" mass="42907">MSAKPHAMLADLSHDEASRQAYAATLRGYTMGFLSDANRVICDQVVAPAVAAKGLTGREADRAVVKGMEARDEHRLWQVFSQTWQDLIWHYCMDSVDRQLPELVDRFRDISASAQGSLTLDPDLPLPRYQSAADNHRFPGSYHTETRDDDVRQGAVLDRAAHTYMGNALGGEIHDRRGHTLIAHIRERFPDLKLERILDIGCQNGASTVPWARTYPQAEVHAIDTAAPCLRYAHARTESLGARVHYGQQNAEHTDFPDGHFDLIVSHVMLHETTHSALRAIFRECHRLLRPGGVMAHLEVPFRQELMSPWMKVLSAREGRYNQEPFWIGLTGADLAGIAADAGFVDARMGFQTTVGNGVDAAPGFVPLEKGKSDLSNWFVLSAVKP</sequence>
<evidence type="ECO:0000313" key="3">
    <source>
        <dbReference type="Proteomes" id="UP000727456"/>
    </source>
</evidence>
<dbReference type="RefSeq" id="WP_167073391.1">
    <property type="nucleotide sequence ID" value="NZ_JAAOZC010000005.1"/>
</dbReference>
<gene>
    <name evidence="2" type="ORF">FHS31_002159</name>
</gene>
<feature type="domain" description="Methyltransferase" evidence="1">
    <location>
        <begin position="197"/>
        <end position="293"/>
    </location>
</feature>
<dbReference type="InterPro" id="IPR041698">
    <property type="entry name" value="Methyltransf_25"/>
</dbReference>
<dbReference type="CDD" id="cd02440">
    <property type="entry name" value="AdoMet_MTases"/>
    <property type="match status" value="1"/>
</dbReference>
<protein>
    <submittedName>
        <fullName evidence="2">Ubiquinone/menaquinone biosynthesis C-methylase UbiE</fullName>
    </submittedName>
</protein>
<dbReference type="EMBL" id="JAAOZC010000005">
    <property type="protein sequence ID" value="NIJ08538.1"/>
    <property type="molecule type" value="Genomic_DNA"/>
</dbReference>
<keyword evidence="2" id="KW-0830">Ubiquinone</keyword>
<comment type="caution">
    <text evidence="2">The sequence shown here is derived from an EMBL/GenBank/DDBJ whole genome shotgun (WGS) entry which is preliminary data.</text>
</comment>
<dbReference type="Proteomes" id="UP000727456">
    <property type="component" value="Unassembled WGS sequence"/>
</dbReference>
<evidence type="ECO:0000313" key="2">
    <source>
        <dbReference type="EMBL" id="NIJ08538.1"/>
    </source>
</evidence>
<dbReference type="Gene3D" id="3.40.50.150">
    <property type="entry name" value="Vaccinia Virus protein VP39"/>
    <property type="match status" value="1"/>
</dbReference>